<keyword evidence="3" id="KW-1185">Reference proteome</keyword>
<sequence length="213" mass="24352">MKKFLLLIFLAGLFAPVAVKAQFESFKDSVVQLYGVVMTADSLRGLPAVTVKVRNQNRGTFTNEQGVFSIVVMKGDVIDFTYVGFKPKEVKIPANIEGNSFSIIQLMVVDTVYLPATIIKARPRREQFEREFVNADVPDDKIEIARQNTKTAQSRILMQSLPRDGSENSRYVQRQSSQQQFYSGQYRPQNIFNPVAWNEFIQAWKRGDFKNKN</sequence>
<dbReference type="AlphaFoldDB" id="A0A4Q1CML0"/>
<feature type="chain" id="PRO_5020432370" evidence="1">
    <location>
        <begin position="22"/>
        <end position="213"/>
    </location>
</feature>
<proteinExistence type="predicted"/>
<dbReference type="GO" id="GO:0004180">
    <property type="term" value="F:carboxypeptidase activity"/>
    <property type="evidence" value="ECO:0007669"/>
    <property type="project" value="UniProtKB-KW"/>
</dbReference>
<keyword evidence="2" id="KW-0378">Hydrolase</keyword>
<dbReference type="Proteomes" id="UP000290204">
    <property type="component" value="Unassembled WGS sequence"/>
</dbReference>
<evidence type="ECO:0000313" key="3">
    <source>
        <dbReference type="Proteomes" id="UP000290204"/>
    </source>
</evidence>
<dbReference type="Pfam" id="PF13715">
    <property type="entry name" value="CarbopepD_reg_2"/>
    <property type="match status" value="1"/>
</dbReference>
<dbReference type="RefSeq" id="WP_129129678.1">
    <property type="nucleotide sequence ID" value="NZ_SDHW01000001.1"/>
</dbReference>
<gene>
    <name evidence="2" type="ORF">ESA94_04660</name>
</gene>
<organism evidence="2 3">
    <name type="scientific">Lacibacter luteus</name>
    <dbReference type="NCBI Taxonomy" id="2508719"/>
    <lineage>
        <taxon>Bacteria</taxon>
        <taxon>Pseudomonadati</taxon>
        <taxon>Bacteroidota</taxon>
        <taxon>Chitinophagia</taxon>
        <taxon>Chitinophagales</taxon>
        <taxon>Chitinophagaceae</taxon>
        <taxon>Lacibacter</taxon>
    </lineage>
</organism>
<dbReference type="OrthoDB" id="1115630at2"/>
<protein>
    <submittedName>
        <fullName evidence="2">Carboxypeptidase-like regulatory domain-containing protein</fullName>
    </submittedName>
</protein>
<evidence type="ECO:0000256" key="1">
    <source>
        <dbReference type="SAM" id="SignalP"/>
    </source>
</evidence>
<keyword evidence="1" id="KW-0732">Signal</keyword>
<feature type="signal peptide" evidence="1">
    <location>
        <begin position="1"/>
        <end position="21"/>
    </location>
</feature>
<name>A0A4Q1CML0_9BACT</name>
<evidence type="ECO:0000313" key="2">
    <source>
        <dbReference type="EMBL" id="RXK62307.1"/>
    </source>
</evidence>
<reference evidence="2 3" key="1">
    <citation type="submission" date="2019-01" db="EMBL/GenBank/DDBJ databases">
        <title>Lacibacter sp. strain TTM-7.</title>
        <authorList>
            <person name="Chen W.-M."/>
        </authorList>
    </citation>
    <scope>NUCLEOTIDE SEQUENCE [LARGE SCALE GENOMIC DNA]</scope>
    <source>
        <strain evidence="2 3">TTM-7</strain>
    </source>
</reference>
<keyword evidence="2" id="KW-0645">Protease</keyword>
<accession>A0A4Q1CML0</accession>
<keyword evidence="2" id="KW-0121">Carboxypeptidase</keyword>
<dbReference type="InterPro" id="IPR008969">
    <property type="entry name" value="CarboxyPept-like_regulatory"/>
</dbReference>
<dbReference type="SUPFAM" id="SSF49464">
    <property type="entry name" value="Carboxypeptidase regulatory domain-like"/>
    <property type="match status" value="1"/>
</dbReference>
<dbReference type="EMBL" id="SDHW01000001">
    <property type="protein sequence ID" value="RXK62307.1"/>
    <property type="molecule type" value="Genomic_DNA"/>
</dbReference>
<comment type="caution">
    <text evidence="2">The sequence shown here is derived from an EMBL/GenBank/DDBJ whole genome shotgun (WGS) entry which is preliminary data.</text>
</comment>